<dbReference type="Proteomes" id="UP001501411">
    <property type="component" value="Unassembled WGS sequence"/>
</dbReference>
<dbReference type="EMBL" id="BAABIQ010000040">
    <property type="protein sequence ID" value="GAA4798876.1"/>
    <property type="molecule type" value="Genomic_DNA"/>
</dbReference>
<comment type="caution">
    <text evidence="1">The sequence shown here is derived from an EMBL/GenBank/DDBJ whole genome shotgun (WGS) entry which is preliminary data.</text>
</comment>
<evidence type="ECO:0000313" key="1">
    <source>
        <dbReference type="EMBL" id="GAA4798876.1"/>
    </source>
</evidence>
<organism evidence="1 2">
    <name type="scientific">Olivibacter ginsenosidimutans</name>
    <dbReference type="NCBI Taxonomy" id="1176537"/>
    <lineage>
        <taxon>Bacteria</taxon>
        <taxon>Pseudomonadati</taxon>
        <taxon>Bacteroidota</taxon>
        <taxon>Sphingobacteriia</taxon>
        <taxon>Sphingobacteriales</taxon>
        <taxon>Sphingobacteriaceae</taxon>
        <taxon>Olivibacter</taxon>
    </lineage>
</organism>
<proteinExistence type="predicted"/>
<gene>
    <name evidence="1" type="ORF">GCM10023231_29540</name>
</gene>
<evidence type="ECO:0000313" key="2">
    <source>
        <dbReference type="Proteomes" id="UP001501411"/>
    </source>
</evidence>
<accession>A0ABP9BQL9</accession>
<name>A0ABP9BQL9_9SPHI</name>
<reference evidence="2" key="1">
    <citation type="journal article" date="2019" name="Int. J. Syst. Evol. Microbiol.">
        <title>The Global Catalogue of Microorganisms (GCM) 10K type strain sequencing project: providing services to taxonomists for standard genome sequencing and annotation.</title>
        <authorList>
            <consortium name="The Broad Institute Genomics Platform"/>
            <consortium name="The Broad Institute Genome Sequencing Center for Infectious Disease"/>
            <person name="Wu L."/>
            <person name="Ma J."/>
        </authorList>
    </citation>
    <scope>NUCLEOTIDE SEQUENCE [LARGE SCALE GENOMIC DNA]</scope>
    <source>
        <strain evidence="2">JCM 18200</strain>
    </source>
</reference>
<protein>
    <submittedName>
        <fullName evidence="1">Uncharacterized protein</fullName>
    </submittedName>
</protein>
<keyword evidence="2" id="KW-1185">Reference proteome</keyword>
<sequence>MEIGINIYESVKIAFLKQFAFALDIVSSIIVNLPTKVRFADMQKTTIFGTQY</sequence>